<feature type="transmembrane region" description="Helical" evidence="7">
    <location>
        <begin position="437"/>
        <end position="455"/>
    </location>
</feature>
<dbReference type="InterPro" id="IPR051211">
    <property type="entry name" value="PG_lysyltransferase"/>
</dbReference>
<feature type="transmembrane region" description="Helical" evidence="7">
    <location>
        <begin position="386"/>
        <end position="402"/>
    </location>
</feature>
<feature type="transmembrane region" description="Helical" evidence="7">
    <location>
        <begin position="215"/>
        <end position="237"/>
    </location>
</feature>
<evidence type="ECO:0000256" key="6">
    <source>
        <dbReference type="SAM" id="MobiDB-lite"/>
    </source>
</evidence>
<protein>
    <submittedName>
        <fullName evidence="9">Bifunctional lysylphosphatidylglycerol flippase/synthetase MprF</fullName>
    </submittedName>
</protein>
<comment type="subcellular location">
    <subcellularLocation>
        <location evidence="1">Cell membrane</location>
        <topology evidence="1">Multi-pass membrane protein</topology>
    </subcellularLocation>
</comment>
<feature type="compositionally biased region" description="Low complexity" evidence="6">
    <location>
        <begin position="842"/>
        <end position="861"/>
    </location>
</feature>
<feature type="transmembrane region" description="Helical" evidence="7">
    <location>
        <begin position="329"/>
        <end position="351"/>
    </location>
</feature>
<gene>
    <name evidence="9" type="primary">mprF</name>
    <name evidence="9" type="ORF">ACIB24_15395</name>
</gene>
<dbReference type="SUPFAM" id="SSF55729">
    <property type="entry name" value="Acyl-CoA N-acyltransferases (Nat)"/>
    <property type="match status" value="1"/>
</dbReference>
<evidence type="ECO:0000256" key="3">
    <source>
        <dbReference type="ARBA" id="ARBA00022692"/>
    </source>
</evidence>
<evidence type="ECO:0000256" key="2">
    <source>
        <dbReference type="ARBA" id="ARBA00022475"/>
    </source>
</evidence>
<feature type="transmembrane region" description="Helical" evidence="7">
    <location>
        <begin position="298"/>
        <end position="317"/>
    </location>
</feature>
<feature type="transmembrane region" description="Helical" evidence="7">
    <location>
        <begin position="467"/>
        <end position="494"/>
    </location>
</feature>
<feature type="transmembrane region" description="Helical" evidence="7">
    <location>
        <begin position="243"/>
        <end position="261"/>
    </location>
</feature>
<dbReference type="NCBIfam" id="NF033480">
    <property type="entry name" value="bifunc_MprF"/>
    <property type="match status" value="1"/>
</dbReference>
<keyword evidence="10" id="KW-1185">Reference proteome</keyword>
<evidence type="ECO:0000256" key="5">
    <source>
        <dbReference type="ARBA" id="ARBA00023136"/>
    </source>
</evidence>
<feature type="domain" description="Phosphatidylglycerol lysyltransferase C-terminal" evidence="8">
    <location>
        <begin position="528"/>
        <end position="807"/>
    </location>
</feature>
<dbReference type="PANTHER" id="PTHR34697:SF2">
    <property type="entry name" value="PHOSPHATIDYLGLYCEROL LYSYLTRANSFERASE"/>
    <property type="match status" value="1"/>
</dbReference>
<name>A0ABW8AQ07_9ACTN</name>
<dbReference type="InterPro" id="IPR016181">
    <property type="entry name" value="Acyl_CoA_acyltransferase"/>
</dbReference>
<feature type="transmembrane region" description="Helical" evidence="7">
    <location>
        <begin position="273"/>
        <end position="292"/>
    </location>
</feature>
<dbReference type="RefSeq" id="WP_398282125.1">
    <property type="nucleotide sequence ID" value="NZ_JBITLV010000005.1"/>
</dbReference>
<reference evidence="9 10" key="1">
    <citation type="submission" date="2024-10" db="EMBL/GenBank/DDBJ databases">
        <title>The Natural Products Discovery Center: Release of the First 8490 Sequenced Strains for Exploring Actinobacteria Biosynthetic Diversity.</title>
        <authorList>
            <person name="Kalkreuter E."/>
            <person name="Kautsar S.A."/>
            <person name="Yang D."/>
            <person name="Bader C.D."/>
            <person name="Teijaro C.N."/>
            <person name="Fluegel L."/>
            <person name="Davis C.M."/>
            <person name="Simpson J.R."/>
            <person name="Lauterbach L."/>
            <person name="Steele A.D."/>
            <person name="Gui C."/>
            <person name="Meng S."/>
            <person name="Li G."/>
            <person name="Viehrig K."/>
            <person name="Ye F."/>
            <person name="Su P."/>
            <person name="Kiefer A.F."/>
            <person name="Nichols A."/>
            <person name="Cepeda A.J."/>
            <person name="Yan W."/>
            <person name="Fan B."/>
            <person name="Jiang Y."/>
            <person name="Adhikari A."/>
            <person name="Zheng C.-J."/>
            <person name="Schuster L."/>
            <person name="Cowan T.M."/>
            <person name="Smanski M.J."/>
            <person name="Chevrette M.G."/>
            <person name="De Carvalho L.P.S."/>
            <person name="Shen B."/>
        </authorList>
    </citation>
    <scope>NUCLEOTIDE SEQUENCE [LARGE SCALE GENOMIC DNA]</scope>
    <source>
        <strain evidence="9 10">NPDC049639</strain>
    </source>
</reference>
<sequence length="886" mass="94482">MSDSGDRPAGAPRARAYRQLLAHAAVLGAIGAAGWVLKHRLSGYPWHRLGDDLSAIGPGPLALALLATAASYAIMVGYDALALSYVDHSMPHRRYAAASFVATAFGNSLGASAFVGAALRARLYSAWGLPGAAIARVAAFNLVTLSLGSSVLVAAGLAWAPPAVLAWLPVNRPVSVLAAAVLLAGVGGYVRWCGRTRPPVTVRGHRVDRPTRTMAVTQVTVSVVEWLTMAVVLYVLLPAGHGLAFVPFAVLFVLATTLGLLSNVPGGLGVVEAVLVVALADTVPSTGLVTALVAYRLVYYLVPLALAAVVLAVLEARRSPDRAAGAARLGRSLVPSLLAVPLIVTGLRLIFTGELPDGQSLGHGPFVGGLAGTALLVLARGIYRRLHGAWALTVLTVALLSAAGPEPVLPAVVLVVLLGLARPGFYRTTSVLRTRWAAVWTALAVALAAALVWWNETWLVPAHGDRTWWAALTGAGSWPGRIGPVLLVAALVVVGTRLQLPVSGPHLASDAELDRAGPVMARATQGNASLLWSGDKRVLFSAGGQALLMYQVAGRSWVVMGDPVGDEREFEGLIDDFLDLCRSRCGRPVLYCVRDDLAALYERRGLVMVKLGEEAMIPLTDFTMTGSKRAKLRSECRASTKAGVEVEVLEGDAVRAVLPALREVSDLWLDDRKTREKSFSLGHFDDEFVARYPVAVARIDGQVVAFATLWASGAKHEIKVDLMRRRSEAPRTVMTHLFVEAMLWAQERGFDTFNIGMTPLSGLRTDGPFWERVGNLVWTYGEHFYNFRGLRRFKDRFDPQWEPRYVASHAGPAFPVMMIDVAALVAGGFRGLVPALHAPLSRSRPAATPAPIATPSTPWSPETAAAPGIPRPRPSAEHRQRQGADG</sequence>
<evidence type="ECO:0000313" key="9">
    <source>
        <dbReference type="EMBL" id="MFI7588454.1"/>
    </source>
</evidence>
<keyword evidence="5 7" id="KW-0472">Membrane</keyword>
<keyword evidence="2" id="KW-1003">Cell membrane</keyword>
<feature type="region of interest" description="Disordered" evidence="6">
    <location>
        <begin position="842"/>
        <end position="886"/>
    </location>
</feature>
<accession>A0ABW8AQ07</accession>
<keyword evidence="3 7" id="KW-0812">Transmembrane</keyword>
<evidence type="ECO:0000256" key="7">
    <source>
        <dbReference type="SAM" id="Phobius"/>
    </source>
</evidence>
<keyword evidence="4 7" id="KW-1133">Transmembrane helix</keyword>
<dbReference type="EMBL" id="JBITLV010000005">
    <property type="protein sequence ID" value="MFI7588454.1"/>
    <property type="molecule type" value="Genomic_DNA"/>
</dbReference>
<feature type="transmembrane region" description="Helical" evidence="7">
    <location>
        <begin position="95"/>
        <end position="118"/>
    </location>
</feature>
<dbReference type="Proteomes" id="UP001612915">
    <property type="component" value="Unassembled WGS sequence"/>
</dbReference>
<dbReference type="Gene3D" id="3.40.630.30">
    <property type="match status" value="1"/>
</dbReference>
<feature type="transmembrane region" description="Helical" evidence="7">
    <location>
        <begin position="174"/>
        <end position="194"/>
    </location>
</feature>
<proteinExistence type="predicted"/>
<dbReference type="Pfam" id="PF09924">
    <property type="entry name" value="LPG_synthase_C"/>
    <property type="match status" value="1"/>
</dbReference>
<evidence type="ECO:0000259" key="8">
    <source>
        <dbReference type="Pfam" id="PF09924"/>
    </source>
</evidence>
<comment type="caution">
    <text evidence="9">The sequence shown here is derived from an EMBL/GenBank/DDBJ whole genome shotgun (WGS) entry which is preliminary data.</text>
</comment>
<evidence type="ECO:0000313" key="10">
    <source>
        <dbReference type="Proteomes" id="UP001612915"/>
    </source>
</evidence>
<feature type="transmembrane region" description="Helical" evidence="7">
    <location>
        <begin position="61"/>
        <end position="83"/>
    </location>
</feature>
<feature type="compositionally biased region" description="Basic and acidic residues" evidence="6">
    <location>
        <begin position="874"/>
        <end position="886"/>
    </location>
</feature>
<feature type="transmembrane region" description="Helical" evidence="7">
    <location>
        <begin position="363"/>
        <end position="379"/>
    </location>
</feature>
<evidence type="ECO:0000256" key="1">
    <source>
        <dbReference type="ARBA" id="ARBA00004651"/>
    </source>
</evidence>
<organism evidence="9 10">
    <name type="scientific">Spongisporangium articulatum</name>
    <dbReference type="NCBI Taxonomy" id="3362603"/>
    <lineage>
        <taxon>Bacteria</taxon>
        <taxon>Bacillati</taxon>
        <taxon>Actinomycetota</taxon>
        <taxon>Actinomycetes</taxon>
        <taxon>Kineosporiales</taxon>
        <taxon>Kineosporiaceae</taxon>
        <taxon>Spongisporangium</taxon>
    </lineage>
</organism>
<feature type="transmembrane region" description="Helical" evidence="7">
    <location>
        <begin position="20"/>
        <end position="41"/>
    </location>
</feature>
<evidence type="ECO:0000256" key="4">
    <source>
        <dbReference type="ARBA" id="ARBA00022989"/>
    </source>
</evidence>
<dbReference type="PANTHER" id="PTHR34697">
    <property type="entry name" value="PHOSPHATIDYLGLYCEROL LYSYLTRANSFERASE"/>
    <property type="match status" value="1"/>
</dbReference>
<dbReference type="InterPro" id="IPR024320">
    <property type="entry name" value="LPG_synthase_C"/>
</dbReference>